<dbReference type="AlphaFoldDB" id="A0A7H8R8J5"/>
<dbReference type="PANTHER" id="PTHR42039">
    <property type="entry name" value="PUTATIVE (AFU_ORTHOLOGUE AFUA_3G02940)-RELATED"/>
    <property type="match status" value="1"/>
</dbReference>
<evidence type="ECO:0000313" key="3">
    <source>
        <dbReference type="Proteomes" id="UP000509510"/>
    </source>
</evidence>
<feature type="signal peptide" evidence="1">
    <location>
        <begin position="1"/>
        <end position="17"/>
    </location>
</feature>
<keyword evidence="1" id="KW-0732">Signal</keyword>
<dbReference type="PANTHER" id="PTHR42039:SF1">
    <property type="entry name" value="PUTATIVE (AFU_ORTHOLOGUE AFUA_3G02940)-RELATED"/>
    <property type="match status" value="1"/>
</dbReference>
<gene>
    <name evidence="2" type="ORF">TRUGW13939_09111</name>
</gene>
<sequence length="242" mass="25642">MQLKAFIICLMATGAYACTDGQLPSNQQAHAANNITKPEFGGQTPPKGTGATYCGNHGNPYGSNILLIDKKWVSSFKYVAQFYSPPETTESWNIVVWNKCGKDGGVDGFFGEWVQNFQIAPSETKYVVFDEDSQGGWGAAPGTSPVLNSVGSCASTWGEFDFANAANNASGYDVSSIAAQNATLTVQGMQICATQSNNCSSISNSGTVINAYTEANQDRNDIAPWLIGDGPVTLDVTINFSG</sequence>
<protein>
    <recommendedName>
        <fullName evidence="4">Allergen Asp f 4</fullName>
    </recommendedName>
</protein>
<dbReference type="OrthoDB" id="4226032at2759"/>
<dbReference type="EMBL" id="CP055902">
    <property type="protein sequence ID" value="QKX61955.1"/>
    <property type="molecule type" value="Genomic_DNA"/>
</dbReference>
<proteinExistence type="predicted"/>
<evidence type="ECO:0008006" key="4">
    <source>
        <dbReference type="Google" id="ProtNLM"/>
    </source>
</evidence>
<dbReference type="GeneID" id="55996595"/>
<dbReference type="Pfam" id="PF25312">
    <property type="entry name" value="Allergen_Asp_f_4"/>
    <property type="match status" value="1"/>
</dbReference>
<name>A0A7H8R8J5_TALRU</name>
<accession>A0A7H8R8J5</accession>
<dbReference type="Proteomes" id="UP000509510">
    <property type="component" value="Chromosome V"/>
</dbReference>
<dbReference type="RefSeq" id="XP_035348129.1">
    <property type="nucleotide sequence ID" value="XM_035492236.1"/>
</dbReference>
<dbReference type="InterPro" id="IPR038903">
    <property type="entry name" value="Allergen_Asp_f_4"/>
</dbReference>
<feature type="chain" id="PRO_5028977313" description="Allergen Asp f 4" evidence="1">
    <location>
        <begin position="18"/>
        <end position="242"/>
    </location>
</feature>
<organism evidence="2 3">
    <name type="scientific">Talaromyces rugulosus</name>
    <name type="common">Penicillium rugulosum</name>
    <dbReference type="NCBI Taxonomy" id="121627"/>
    <lineage>
        <taxon>Eukaryota</taxon>
        <taxon>Fungi</taxon>
        <taxon>Dikarya</taxon>
        <taxon>Ascomycota</taxon>
        <taxon>Pezizomycotina</taxon>
        <taxon>Eurotiomycetes</taxon>
        <taxon>Eurotiomycetidae</taxon>
        <taxon>Eurotiales</taxon>
        <taxon>Trichocomaceae</taxon>
        <taxon>Talaromyces</taxon>
        <taxon>Talaromyces sect. Islandici</taxon>
    </lineage>
</organism>
<evidence type="ECO:0000256" key="1">
    <source>
        <dbReference type="SAM" id="SignalP"/>
    </source>
</evidence>
<keyword evidence="3" id="KW-1185">Reference proteome</keyword>
<dbReference type="GO" id="GO:0019863">
    <property type="term" value="F:IgE binding"/>
    <property type="evidence" value="ECO:0007669"/>
    <property type="project" value="InterPro"/>
</dbReference>
<reference evidence="3" key="1">
    <citation type="submission" date="2020-06" db="EMBL/GenBank/DDBJ databases">
        <title>A chromosome-scale genome assembly of Talaromyces rugulosus W13939.</title>
        <authorList>
            <person name="Wang B."/>
            <person name="Guo L."/>
            <person name="Ye K."/>
            <person name="Wang L."/>
        </authorList>
    </citation>
    <scope>NUCLEOTIDE SEQUENCE [LARGE SCALE GENOMIC DNA]</scope>
    <source>
        <strain evidence="3">W13939</strain>
    </source>
</reference>
<evidence type="ECO:0000313" key="2">
    <source>
        <dbReference type="EMBL" id="QKX61955.1"/>
    </source>
</evidence>
<dbReference type="GO" id="GO:0005576">
    <property type="term" value="C:extracellular region"/>
    <property type="evidence" value="ECO:0007669"/>
    <property type="project" value="InterPro"/>
</dbReference>
<dbReference type="KEGG" id="trg:TRUGW13939_09111"/>
<dbReference type="PROSITE" id="PS51257">
    <property type="entry name" value="PROKAR_LIPOPROTEIN"/>
    <property type="match status" value="1"/>
</dbReference>